<name>A0ABS0SER6_9HYPH</name>
<dbReference type="Proteomes" id="UP000601789">
    <property type="component" value="Unassembled WGS sequence"/>
</dbReference>
<dbReference type="RefSeq" id="WP_198477277.1">
    <property type="nucleotide sequence ID" value="NZ_JADGMQ010000010.1"/>
</dbReference>
<evidence type="ECO:0000313" key="2">
    <source>
        <dbReference type="EMBL" id="MBI1621793.1"/>
    </source>
</evidence>
<reference evidence="2 3" key="1">
    <citation type="submission" date="2020-10" db="EMBL/GenBank/DDBJ databases">
        <title>Aquamicrobium zhengzhouensis sp. nov., a exopolysaccharide producing bacterium isolated from farmland soil.</title>
        <authorList>
            <person name="Wang X."/>
        </authorList>
    </citation>
    <scope>NUCLEOTIDE SEQUENCE [LARGE SCALE GENOMIC DNA]</scope>
    <source>
        <strain evidence="3">cd-1</strain>
    </source>
</reference>
<organism evidence="2 3">
    <name type="scientific">Aquamicrobium zhengzhouense</name>
    <dbReference type="NCBI Taxonomy" id="2781738"/>
    <lineage>
        <taxon>Bacteria</taxon>
        <taxon>Pseudomonadati</taxon>
        <taxon>Pseudomonadota</taxon>
        <taxon>Alphaproteobacteria</taxon>
        <taxon>Hyphomicrobiales</taxon>
        <taxon>Phyllobacteriaceae</taxon>
        <taxon>Aquamicrobium</taxon>
    </lineage>
</organism>
<comment type="caution">
    <text evidence="2">The sequence shown here is derived from an EMBL/GenBank/DDBJ whole genome shotgun (WGS) entry which is preliminary data.</text>
</comment>
<feature type="domain" description="Carrier" evidence="1">
    <location>
        <begin position="3"/>
        <end position="82"/>
    </location>
</feature>
<gene>
    <name evidence="2" type="ORF">IOD40_14115</name>
</gene>
<dbReference type="SUPFAM" id="SSF47336">
    <property type="entry name" value="ACP-like"/>
    <property type="match status" value="1"/>
</dbReference>
<accession>A0ABS0SER6</accession>
<protein>
    <recommendedName>
        <fullName evidence="1">Carrier domain-containing protein</fullName>
    </recommendedName>
</protein>
<dbReference type="PROSITE" id="PS50075">
    <property type="entry name" value="CARRIER"/>
    <property type="match status" value="1"/>
</dbReference>
<keyword evidence="3" id="KW-1185">Reference proteome</keyword>
<sequence length="85" mass="9350">MNADIRERLRRVLSEMLVARGHTGVIDDGESLFINGHLDSLAGTEVMLMLESDFNVDFSDPEFEIDALDTIDGIATIAERAAARV</sequence>
<dbReference type="InterPro" id="IPR009081">
    <property type="entry name" value="PP-bd_ACP"/>
</dbReference>
<dbReference type="Gene3D" id="1.10.1200.10">
    <property type="entry name" value="ACP-like"/>
    <property type="match status" value="1"/>
</dbReference>
<dbReference type="InterPro" id="IPR036736">
    <property type="entry name" value="ACP-like_sf"/>
</dbReference>
<proteinExistence type="predicted"/>
<dbReference type="EMBL" id="JADGMQ010000010">
    <property type="protein sequence ID" value="MBI1621793.1"/>
    <property type="molecule type" value="Genomic_DNA"/>
</dbReference>
<evidence type="ECO:0000259" key="1">
    <source>
        <dbReference type="PROSITE" id="PS50075"/>
    </source>
</evidence>
<evidence type="ECO:0000313" key="3">
    <source>
        <dbReference type="Proteomes" id="UP000601789"/>
    </source>
</evidence>